<dbReference type="InterPro" id="IPR010934">
    <property type="entry name" value="NADH_DH_su5_C"/>
</dbReference>
<feature type="non-terminal residue" evidence="6">
    <location>
        <position position="118"/>
    </location>
</feature>
<evidence type="ECO:0000256" key="1">
    <source>
        <dbReference type="ARBA" id="ARBA00022448"/>
    </source>
</evidence>
<evidence type="ECO:0000256" key="3">
    <source>
        <dbReference type="ARBA" id="ARBA00023027"/>
    </source>
</evidence>
<feature type="domain" description="NADH dehydrogenase subunit 5 C-terminal" evidence="5">
    <location>
        <begin position="1"/>
        <end position="112"/>
    </location>
</feature>
<reference evidence="6" key="1">
    <citation type="journal article" date="2011" name="Insect Biochem. Mol. Biol.">
        <title>Transcriptome and gene expression profile of ovarian follicle tissue of the triatomine bug Rhodnius prolixus.</title>
        <authorList>
            <person name="Medeiros M.N."/>
            <person name="Logullo R."/>
            <person name="Ramos I.B."/>
            <person name="Sorgine M.H."/>
            <person name="Paiva-Silva G.O."/>
            <person name="Mesquita R.D."/>
            <person name="Machado E.A."/>
            <person name="Coutinho M.A."/>
            <person name="Masuda H."/>
            <person name="Capurro M.L."/>
            <person name="Ribeiro J.M."/>
            <person name="Cardoso Braz G.R."/>
            <person name="Oliveira P.L."/>
        </authorList>
    </citation>
    <scope>NUCLEOTIDE SEQUENCE</scope>
    <source>
        <tissue evidence="6">Ovary</tissue>
    </source>
</reference>
<keyword evidence="3" id="KW-0520">NAD</keyword>
<sequence length="118" mass="13753">MKIMPLIFILLGSWIGFELSSRGKLILGLIFGFFMSSMWFLTFLSTSMVYGNFLYLSKSYISVMDYGWGEFLISKSPLMMSSLFSRVVGFYQYNNVSIFSLIYLLMIVFFIICKKKKK</sequence>
<evidence type="ECO:0000256" key="2">
    <source>
        <dbReference type="ARBA" id="ARBA00022967"/>
    </source>
</evidence>
<keyword evidence="4" id="KW-0812">Transmembrane</keyword>
<evidence type="ECO:0000313" key="6">
    <source>
        <dbReference type="EMBL" id="AEL79330.1"/>
    </source>
</evidence>
<protein>
    <submittedName>
        <fullName evidence="6">NADH dehydrogenase subunit 5</fullName>
    </submittedName>
</protein>
<feature type="transmembrane region" description="Helical" evidence="4">
    <location>
        <begin position="38"/>
        <end position="56"/>
    </location>
</feature>
<organism evidence="6">
    <name type="scientific">Rhodnius prolixus</name>
    <name type="common">Triatomid bug</name>
    <dbReference type="NCBI Taxonomy" id="13249"/>
    <lineage>
        <taxon>Eukaryota</taxon>
        <taxon>Metazoa</taxon>
        <taxon>Ecdysozoa</taxon>
        <taxon>Arthropoda</taxon>
        <taxon>Hexapoda</taxon>
        <taxon>Insecta</taxon>
        <taxon>Pterygota</taxon>
        <taxon>Neoptera</taxon>
        <taxon>Paraneoptera</taxon>
        <taxon>Hemiptera</taxon>
        <taxon>Heteroptera</taxon>
        <taxon>Panheteroptera</taxon>
        <taxon>Cimicomorpha</taxon>
        <taxon>Reduviidae</taxon>
        <taxon>Triatominae</taxon>
        <taxon>Rhodnius</taxon>
    </lineage>
</organism>
<evidence type="ECO:0000259" key="5">
    <source>
        <dbReference type="Pfam" id="PF06455"/>
    </source>
</evidence>
<keyword evidence="1" id="KW-0813">Transport</keyword>
<keyword evidence="4" id="KW-1133">Transmembrane helix</keyword>
<dbReference type="AlphaFoldDB" id="G1K0L9"/>
<keyword evidence="2" id="KW-1278">Translocase</keyword>
<feature type="non-terminal residue" evidence="6">
    <location>
        <position position="1"/>
    </location>
</feature>
<feature type="transmembrane region" description="Helical" evidence="4">
    <location>
        <begin position="96"/>
        <end position="113"/>
    </location>
</feature>
<geneLocation type="mitochondrion" evidence="6"/>
<accession>G1K0L9</accession>
<name>G1K0L9_RHOPR</name>
<proteinExistence type="evidence at transcript level"/>
<evidence type="ECO:0000256" key="4">
    <source>
        <dbReference type="SAM" id="Phobius"/>
    </source>
</evidence>
<dbReference type="Pfam" id="PF06455">
    <property type="entry name" value="NADH5_C"/>
    <property type="match status" value="1"/>
</dbReference>
<keyword evidence="6" id="KW-0496">Mitochondrion</keyword>
<dbReference type="EMBL" id="JO495101">
    <property type="protein sequence ID" value="AEL79330.1"/>
    <property type="molecule type" value="mRNA"/>
</dbReference>
<keyword evidence="4" id="KW-0472">Membrane</keyword>